<dbReference type="RefSeq" id="WP_074667737.1">
    <property type="nucleotide sequence ID" value="NZ_FNNH01000044.1"/>
</dbReference>
<evidence type="ECO:0000313" key="2">
    <source>
        <dbReference type="EMBL" id="SDW97792.1"/>
    </source>
</evidence>
<proteinExistence type="predicted"/>
<organism evidence="2 3">
    <name type="scientific">Nitrosomonas communis</name>
    <dbReference type="NCBI Taxonomy" id="44574"/>
    <lineage>
        <taxon>Bacteria</taxon>
        <taxon>Pseudomonadati</taxon>
        <taxon>Pseudomonadota</taxon>
        <taxon>Betaproteobacteria</taxon>
        <taxon>Nitrosomonadales</taxon>
        <taxon>Nitrosomonadaceae</taxon>
        <taxon>Nitrosomonas</taxon>
    </lineage>
</organism>
<keyword evidence="1" id="KW-0472">Membrane</keyword>
<dbReference type="InterPro" id="IPR053170">
    <property type="entry name" value="Transcription_regulator"/>
</dbReference>
<accession>A0A1H2XXV3</accession>
<feature type="transmembrane region" description="Helical" evidence="1">
    <location>
        <begin position="90"/>
        <end position="108"/>
    </location>
</feature>
<name>A0A1H2XXV3_9PROT</name>
<keyword evidence="1" id="KW-0812">Transmembrane</keyword>
<reference evidence="2 3" key="1">
    <citation type="submission" date="2016-10" db="EMBL/GenBank/DDBJ databases">
        <authorList>
            <person name="de Groot N.N."/>
        </authorList>
    </citation>
    <scope>NUCLEOTIDE SEQUENCE [LARGE SCALE GENOMIC DNA]</scope>
    <source>
        <strain evidence="2 3">Nm110</strain>
    </source>
</reference>
<feature type="transmembrane region" description="Helical" evidence="1">
    <location>
        <begin position="65"/>
        <end position="83"/>
    </location>
</feature>
<dbReference type="Proteomes" id="UP000183454">
    <property type="component" value="Unassembled WGS sequence"/>
</dbReference>
<dbReference type="Pfam" id="PF04307">
    <property type="entry name" value="YdjM"/>
    <property type="match status" value="1"/>
</dbReference>
<dbReference type="InterPro" id="IPR007404">
    <property type="entry name" value="YdjM-like"/>
</dbReference>
<feature type="transmembrane region" description="Helical" evidence="1">
    <location>
        <begin position="160"/>
        <end position="178"/>
    </location>
</feature>
<evidence type="ECO:0000256" key="1">
    <source>
        <dbReference type="SAM" id="Phobius"/>
    </source>
</evidence>
<dbReference type="PANTHER" id="PTHR40031:SF1">
    <property type="entry name" value="MEMBRANE-BOUND METAL-DEPENDENT HYDROLASE"/>
    <property type="match status" value="1"/>
</dbReference>
<sequence>MDTLTHALSGALLVRAAEPVLPRLKALPVRIRLIAGMTAAAFPDMDVVLRLIDTLIYLNWHQGPTHSLVMLPLWAFLLAHLFSKVARGRYPWQLFLIPSGLGIAIHITEDLMTSYGVMLLAPFSTERFSLPLAFVVDLWFSAIIILGLVMSYIFPEKKSIAGSALICLTMYVIFLVSLHERAKGIGLAYIQKMALPAAEIRVLPQPFSPFNWQIVVMQEEIYHILLVKLSSDFSAAFPDHGVLSEMLAVYQTLNSAKWQQVKRFGDIPVDTMLVREAWHQPALADFRRFAVFPQFDRIDTSEKGVCIWFYDLRFKFPILPPSFRYGGCREDGSTKWYLQRQKGAFWID</sequence>
<dbReference type="PANTHER" id="PTHR40031">
    <property type="entry name" value="HYPOTHETICAL MEMBRANE SPANNING PROTEIN"/>
    <property type="match status" value="1"/>
</dbReference>
<dbReference type="EMBL" id="FNNH01000044">
    <property type="protein sequence ID" value="SDW97792.1"/>
    <property type="molecule type" value="Genomic_DNA"/>
</dbReference>
<gene>
    <name evidence="2" type="ORF">SAMN05421882_104415</name>
</gene>
<feature type="transmembrane region" description="Helical" evidence="1">
    <location>
        <begin position="128"/>
        <end position="153"/>
    </location>
</feature>
<keyword evidence="1" id="KW-1133">Transmembrane helix</keyword>
<evidence type="ECO:0000313" key="3">
    <source>
        <dbReference type="Proteomes" id="UP000183454"/>
    </source>
</evidence>
<protein>
    <submittedName>
        <fullName evidence="2">Inner membrane protein</fullName>
    </submittedName>
</protein>
<dbReference type="AlphaFoldDB" id="A0A1H2XXV3"/>